<organism evidence="2 3">
    <name type="scientific">Nocardia pseudobrasiliensis</name>
    <dbReference type="NCBI Taxonomy" id="45979"/>
    <lineage>
        <taxon>Bacteria</taxon>
        <taxon>Bacillati</taxon>
        <taxon>Actinomycetota</taxon>
        <taxon>Actinomycetes</taxon>
        <taxon>Mycobacteriales</taxon>
        <taxon>Nocardiaceae</taxon>
        <taxon>Nocardia</taxon>
    </lineage>
</organism>
<dbReference type="EMBL" id="QQBC01000005">
    <property type="protein sequence ID" value="RDI65746.1"/>
    <property type="molecule type" value="Genomic_DNA"/>
</dbReference>
<dbReference type="Proteomes" id="UP000254869">
    <property type="component" value="Unassembled WGS sequence"/>
</dbReference>
<keyword evidence="1" id="KW-0812">Transmembrane</keyword>
<dbReference type="STRING" id="1210086.GCA_001613105_04110"/>
<feature type="transmembrane region" description="Helical" evidence="1">
    <location>
        <begin position="12"/>
        <end position="32"/>
    </location>
</feature>
<gene>
    <name evidence="2" type="ORF">DFR76_10561</name>
</gene>
<reference evidence="2 3" key="1">
    <citation type="submission" date="2018-07" db="EMBL/GenBank/DDBJ databases">
        <title>Genomic Encyclopedia of Type Strains, Phase IV (KMG-IV): sequencing the most valuable type-strain genomes for metagenomic binning, comparative biology and taxonomic classification.</title>
        <authorList>
            <person name="Goeker M."/>
        </authorList>
    </citation>
    <scope>NUCLEOTIDE SEQUENCE [LARGE SCALE GENOMIC DNA]</scope>
    <source>
        <strain evidence="2 3">DSM 44290</strain>
    </source>
</reference>
<keyword evidence="3" id="KW-1185">Reference proteome</keyword>
<proteinExistence type="predicted"/>
<keyword evidence="1" id="KW-1133">Transmembrane helix</keyword>
<keyword evidence="1" id="KW-0472">Membrane</keyword>
<protein>
    <submittedName>
        <fullName evidence="2">Uncharacterized protein</fullName>
    </submittedName>
</protein>
<name>A0A370I4S0_9NOCA</name>
<evidence type="ECO:0000313" key="2">
    <source>
        <dbReference type="EMBL" id="RDI65746.1"/>
    </source>
</evidence>
<evidence type="ECO:0000313" key="3">
    <source>
        <dbReference type="Proteomes" id="UP000254869"/>
    </source>
</evidence>
<evidence type="ECO:0000256" key="1">
    <source>
        <dbReference type="SAM" id="Phobius"/>
    </source>
</evidence>
<comment type="caution">
    <text evidence="2">The sequence shown here is derived from an EMBL/GenBank/DDBJ whole genome shotgun (WGS) entry which is preliminary data.</text>
</comment>
<accession>A0A370I4S0</accession>
<sequence>MSVDVDNVIVVGQALVTVLGVIVKVLPIVLGWF</sequence>
<dbReference type="AlphaFoldDB" id="A0A370I4S0"/>